<comment type="caution">
    <text evidence="2">The sequence shown here is derived from an EMBL/GenBank/DDBJ whole genome shotgun (WGS) entry which is preliminary data.</text>
</comment>
<evidence type="ECO:0000256" key="1">
    <source>
        <dbReference type="SAM" id="Phobius"/>
    </source>
</evidence>
<dbReference type="EMBL" id="JACIER010000009">
    <property type="protein sequence ID" value="MBB4044668.1"/>
    <property type="molecule type" value="Genomic_DNA"/>
</dbReference>
<accession>A0A840D2M7</accession>
<name>A0A840D2M7_9BACE</name>
<feature type="transmembrane region" description="Helical" evidence="1">
    <location>
        <begin position="106"/>
        <end position="126"/>
    </location>
</feature>
<keyword evidence="1" id="KW-1133">Transmembrane helix</keyword>
<keyword evidence="1" id="KW-0812">Transmembrane</keyword>
<gene>
    <name evidence="2" type="ORF">GGR06_002463</name>
</gene>
<organism evidence="2 3">
    <name type="scientific">Bacteroides reticulotermitis</name>
    <dbReference type="NCBI Taxonomy" id="1133319"/>
    <lineage>
        <taxon>Bacteria</taxon>
        <taxon>Pseudomonadati</taxon>
        <taxon>Bacteroidota</taxon>
        <taxon>Bacteroidia</taxon>
        <taxon>Bacteroidales</taxon>
        <taxon>Bacteroidaceae</taxon>
        <taxon>Bacteroides</taxon>
    </lineage>
</organism>
<dbReference type="AlphaFoldDB" id="A0A840D2M7"/>
<proteinExistence type="predicted"/>
<evidence type="ECO:0000313" key="3">
    <source>
        <dbReference type="Proteomes" id="UP000560658"/>
    </source>
</evidence>
<evidence type="ECO:0000313" key="2">
    <source>
        <dbReference type="EMBL" id="MBB4044668.1"/>
    </source>
</evidence>
<keyword evidence="1" id="KW-0472">Membrane</keyword>
<sequence>MRDKQNRMRDSSFYACFEQKMMRDNHFEKYLSFGISQIIRKLAKNDETMRPKKIFLIGGSEEIGTEIGGLLVNYDVLNEFPTGILFVSKQAQVCCDLVFKPYRLHFILLLGLFYCIWCNYSGKIFINKYFCLNL</sequence>
<protein>
    <submittedName>
        <fullName evidence="2">Uncharacterized protein</fullName>
    </submittedName>
</protein>
<dbReference type="Proteomes" id="UP000560658">
    <property type="component" value="Unassembled WGS sequence"/>
</dbReference>
<reference evidence="2" key="1">
    <citation type="submission" date="2020-08" db="EMBL/GenBank/DDBJ databases">
        <title>Genomic Encyclopedia of Type Strains, Phase IV (KMG-IV): sequencing the most valuable type-strain genomes for metagenomic binning, comparative biology and taxonomic classification.</title>
        <authorList>
            <person name="Goeker M."/>
        </authorList>
    </citation>
    <scope>NUCLEOTIDE SEQUENCE [LARGE SCALE GENOMIC DNA]</scope>
    <source>
        <strain evidence="2">DSM 105720</strain>
    </source>
</reference>
<keyword evidence="3" id="KW-1185">Reference proteome</keyword>